<dbReference type="PROSITE" id="PS50268">
    <property type="entry name" value="CADHERIN_2"/>
    <property type="match status" value="5"/>
</dbReference>
<evidence type="ECO:0000256" key="7">
    <source>
        <dbReference type="PROSITE-ProRule" id="PRU00043"/>
    </source>
</evidence>
<evidence type="ECO:0000256" key="4">
    <source>
        <dbReference type="ARBA" id="ARBA00022837"/>
    </source>
</evidence>
<dbReference type="PRINTS" id="PR00205">
    <property type="entry name" value="CADHERIN"/>
</dbReference>
<accession>A0A8C6TAS7</accession>
<reference evidence="10" key="2">
    <citation type="submission" date="2025-09" db="UniProtKB">
        <authorList>
            <consortium name="Ensembl"/>
        </authorList>
    </citation>
    <scope>IDENTIFICATION</scope>
</reference>
<dbReference type="Proteomes" id="UP000694523">
    <property type="component" value="Unplaced"/>
</dbReference>
<dbReference type="InterPro" id="IPR015919">
    <property type="entry name" value="Cadherin-like_sf"/>
</dbReference>
<evidence type="ECO:0000256" key="2">
    <source>
        <dbReference type="ARBA" id="ARBA00022692"/>
    </source>
</evidence>
<keyword evidence="11" id="KW-1185">Reference proteome</keyword>
<comment type="subcellular location">
    <subcellularLocation>
        <location evidence="1">Membrane</location>
    </subcellularLocation>
</comment>
<dbReference type="Ensembl" id="ENSNMLT00000019437.1">
    <property type="protein sequence ID" value="ENSNMLP00000017277.1"/>
    <property type="gene ID" value="ENSNMLG00000011435.1"/>
</dbReference>
<evidence type="ECO:0000256" key="8">
    <source>
        <dbReference type="SAM" id="Phobius"/>
    </source>
</evidence>
<keyword evidence="5 8" id="KW-1133">Transmembrane helix</keyword>
<feature type="domain" description="Cadherin" evidence="9">
    <location>
        <begin position="187"/>
        <end position="297"/>
    </location>
</feature>
<dbReference type="GO" id="GO:0005886">
    <property type="term" value="C:plasma membrane"/>
    <property type="evidence" value="ECO:0007669"/>
    <property type="project" value="InterPro"/>
</dbReference>
<organism evidence="10 11">
    <name type="scientific">Neogobius melanostomus</name>
    <name type="common">round goby</name>
    <dbReference type="NCBI Taxonomy" id="47308"/>
    <lineage>
        <taxon>Eukaryota</taxon>
        <taxon>Metazoa</taxon>
        <taxon>Chordata</taxon>
        <taxon>Craniata</taxon>
        <taxon>Vertebrata</taxon>
        <taxon>Euteleostomi</taxon>
        <taxon>Actinopterygii</taxon>
        <taxon>Neopterygii</taxon>
        <taxon>Teleostei</taxon>
        <taxon>Neoteleostei</taxon>
        <taxon>Acanthomorphata</taxon>
        <taxon>Gobiaria</taxon>
        <taxon>Gobiiformes</taxon>
        <taxon>Gobioidei</taxon>
        <taxon>Gobiidae</taxon>
        <taxon>Benthophilinae</taxon>
        <taxon>Neogobiini</taxon>
        <taxon>Neogobius</taxon>
    </lineage>
</organism>
<evidence type="ECO:0000259" key="9">
    <source>
        <dbReference type="PROSITE" id="PS50268"/>
    </source>
</evidence>
<dbReference type="CDD" id="cd11304">
    <property type="entry name" value="Cadherin_repeat"/>
    <property type="match status" value="5"/>
</dbReference>
<dbReference type="FunFam" id="2.60.40.60:FF:000252">
    <property type="entry name" value="Cadherin related family member 2"/>
    <property type="match status" value="1"/>
</dbReference>
<feature type="domain" description="Cadherin" evidence="9">
    <location>
        <begin position="73"/>
        <end position="186"/>
    </location>
</feature>
<evidence type="ECO:0000313" key="11">
    <source>
        <dbReference type="Proteomes" id="UP000694523"/>
    </source>
</evidence>
<dbReference type="InterPro" id="IPR020894">
    <property type="entry name" value="Cadherin_CS"/>
</dbReference>
<dbReference type="GO" id="GO:0005509">
    <property type="term" value="F:calcium ion binding"/>
    <property type="evidence" value="ECO:0007669"/>
    <property type="project" value="UniProtKB-UniRule"/>
</dbReference>
<evidence type="ECO:0000256" key="1">
    <source>
        <dbReference type="ARBA" id="ARBA00004370"/>
    </source>
</evidence>
<dbReference type="GO" id="GO:0050839">
    <property type="term" value="F:cell adhesion molecule binding"/>
    <property type="evidence" value="ECO:0007669"/>
    <property type="project" value="TreeGrafter"/>
</dbReference>
<keyword evidence="6 8" id="KW-0472">Membrane</keyword>
<feature type="domain" description="Cadherin" evidence="9">
    <location>
        <begin position="2"/>
        <end position="76"/>
    </location>
</feature>
<dbReference type="InterPro" id="IPR002126">
    <property type="entry name" value="Cadherin-like_dom"/>
</dbReference>
<evidence type="ECO:0000313" key="10">
    <source>
        <dbReference type="Ensembl" id="ENSNMLP00000017277.1"/>
    </source>
</evidence>
<dbReference type="PANTHER" id="PTHR24026">
    <property type="entry name" value="FAT ATYPICAL CADHERIN-RELATED"/>
    <property type="match status" value="1"/>
</dbReference>
<feature type="transmembrane region" description="Helical" evidence="8">
    <location>
        <begin position="633"/>
        <end position="654"/>
    </location>
</feature>
<keyword evidence="4 7" id="KW-0106">Calcium</keyword>
<sequence>MDQGKLTYSLLPESILQYFDVERTTGRVYVKNGDLLDREIRALYSVTLQARDTDGKPGSAILEITVTDINDQTPVPNRGTYQEFVNEGENLENVKIEATDGDEPDTPNSQLVFTIEPGPYSKNFSIDPDTGVFTNNGPLDREAIAPDLNGKIELNVNISDKGVPPLSTVVQVIINVQDVNDHKPEFEKPFYNFTVKEGEKGIMVGSVYAVDQDQAAEFNRISFSIVEGSFGSFIISSVADAPGYLGNIRVDQDVELDYEGERKSFSLQLEARDLLQEKDKVTVEVHVLDVNDERPMFRPIPAVEVKENSKETGPIGKFDAVDKDTNSSLVYELVSVRCRCGGDEKPCDWFVLEPNGEVKINPEATIDYETCVQAIVEAQVVDIYTEKGENNSASPGEMVINIKDMNDNTPEFIYSNSVFAVVSESASQGTSVAKVSATDRDSGINAQITFQVKEVQFIDINGGTPDNKIVFEAITTRQDDIYVGIIQSTEKLNVELKGKYLVTVDATDTGGLTNSTELEIFVIDEGFRNELKFGISLSQMVAKEADIIRDFTICTQAKVQVVRKYEGTPEQARESAISIMVAYFIFGNGTAMKSNTLLIILSDPENMKIMEPYTPYLPFVGTGGAEDPKMSPLWYGLFGMIAGFIVVLTTSLLCTRRKANPVLNLNIDSAIALDLGEDSDVEKVSLDSLDNINDMTVIEKDTQPIMEKTREVDEDRDSGITDHIEPLGAALAQDQKICSKKNLLSDTNPYLTPPTCDWESHIDYLSPKSKHLLLNTGKSLEGVISRAKIN</sequence>
<dbReference type="GO" id="GO:0007156">
    <property type="term" value="P:homophilic cell adhesion via plasma membrane adhesion molecules"/>
    <property type="evidence" value="ECO:0007669"/>
    <property type="project" value="InterPro"/>
</dbReference>
<dbReference type="AlphaFoldDB" id="A0A8C6TAS7"/>
<dbReference type="Pfam" id="PF00028">
    <property type="entry name" value="Cadherin"/>
    <property type="match status" value="3"/>
</dbReference>
<feature type="domain" description="Cadherin" evidence="9">
    <location>
        <begin position="414"/>
        <end position="533"/>
    </location>
</feature>
<evidence type="ECO:0000256" key="6">
    <source>
        <dbReference type="ARBA" id="ARBA00023136"/>
    </source>
</evidence>
<evidence type="ECO:0000256" key="5">
    <source>
        <dbReference type="ARBA" id="ARBA00022989"/>
    </source>
</evidence>
<protein>
    <recommendedName>
        <fullName evidence="9">Cadherin domain-containing protein</fullName>
    </recommendedName>
</protein>
<evidence type="ECO:0000256" key="3">
    <source>
        <dbReference type="ARBA" id="ARBA00022737"/>
    </source>
</evidence>
<dbReference type="SUPFAM" id="SSF49313">
    <property type="entry name" value="Cadherin-like"/>
    <property type="match status" value="5"/>
</dbReference>
<dbReference type="PANTHER" id="PTHR24026:SF133">
    <property type="entry name" value="CADHERIN-RELATED FAMILY MEMBER 2"/>
    <property type="match status" value="1"/>
</dbReference>
<proteinExistence type="predicted"/>
<dbReference type="Gene3D" id="2.60.40.60">
    <property type="entry name" value="Cadherins"/>
    <property type="match status" value="5"/>
</dbReference>
<dbReference type="GO" id="GO:0009653">
    <property type="term" value="P:anatomical structure morphogenesis"/>
    <property type="evidence" value="ECO:0007669"/>
    <property type="project" value="UniProtKB-ARBA"/>
</dbReference>
<keyword evidence="2 8" id="KW-0812">Transmembrane</keyword>
<keyword evidence="3" id="KW-0677">Repeat</keyword>
<name>A0A8C6TAS7_9GOBI</name>
<dbReference type="PROSITE" id="PS00232">
    <property type="entry name" value="CADHERIN_1"/>
    <property type="match status" value="2"/>
</dbReference>
<feature type="domain" description="Cadherin" evidence="9">
    <location>
        <begin position="297"/>
        <end position="412"/>
    </location>
</feature>
<dbReference type="SMART" id="SM00112">
    <property type="entry name" value="CA"/>
    <property type="match status" value="5"/>
</dbReference>
<reference evidence="10" key="1">
    <citation type="submission" date="2025-08" db="UniProtKB">
        <authorList>
            <consortium name="Ensembl"/>
        </authorList>
    </citation>
    <scope>IDENTIFICATION</scope>
</reference>